<dbReference type="Proteomes" id="UP001206895">
    <property type="component" value="Unassembled WGS sequence"/>
</dbReference>
<dbReference type="InterPro" id="IPR048273">
    <property type="entry name" value="Luciferase"/>
</dbReference>
<dbReference type="EMBL" id="JAMTCJ010000004">
    <property type="protein sequence ID" value="MCP2178188.1"/>
    <property type="molecule type" value="Genomic_DNA"/>
</dbReference>
<dbReference type="Pfam" id="PF17648">
    <property type="entry name" value="Luciferase"/>
    <property type="match status" value="1"/>
</dbReference>
<accession>A0ABT1HJU3</accession>
<keyword evidence="3" id="KW-1185">Reference proteome</keyword>
<comment type="caution">
    <text evidence="2">The sequence shown here is derived from an EMBL/GenBank/DDBJ whole genome shotgun (WGS) entry which is preliminary data.</text>
</comment>
<gene>
    <name evidence="2" type="ORF">LX13_004029</name>
</gene>
<organism evidence="2 3">
    <name type="scientific">Williamsia maris</name>
    <dbReference type="NCBI Taxonomy" id="72806"/>
    <lineage>
        <taxon>Bacteria</taxon>
        <taxon>Bacillati</taxon>
        <taxon>Actinomycetota</taxon>
        <taxon>Actinomycetes</taxon>
        <taxon>Mycobacteriales</taxon>
        <taxon>Nocardiaceae</taxon>
        <taxon>Williamsia</taxon>
    </lineage>
</organism>
<evidence type="ECO:0000313" key="2">
    <source>
        <dbReference type="EMBL" id="MCP2178188.1"/>
    </source>
</evidence>
<evidence type="ECO:0000259" key="1">
    <source>
        <dbReference type="Pfam" id="PF17648"/>
    </source>
</evidence>
<reference evidence="2 3" key="1">
    <citation type="submission" date="2022-06" db="EMBL/GenBank/DDBJ databases">
        <title>Genomic Encyclopedia of Archaeal and Bacterial Type Strains, Phase II (KMG-II): from individual species to whole genera.</title>
        <authorList>
            <person name="Goeker M."/>
        </authorList>
    </citation>
    <scope>NUCLEOTIDE SEQUENCE [LARGE SCALE GENOMIC DNA]</scope>
    <source>
        <strain evidence="2 3">DSM 44693</strain>
    </source>
</reference>
<dbReference type="PANTHER" id="PTHR38695">
    <property type="entry name" value="AMINO ACID PERMEASE_ SLC12A DOMAIN-CONTAINING PROTEIN"/>
    <property type="match status" value="1"/>
</dbReference>
<sequence>MAALLEDYRRWRALGEGGLPANPVGWLVTTSLRPWGRDTITVDATPDAAPSDFTLPQRRGDRPAIAPYPIPHRELHTVTDPDRIRALAEHVAAFGVGDSGPMVTSTSRFERRGDALFVRDRATASPWIAHARGEIAHVHGTQGSLHVVADPADVPEIIRRGWGERHPLAGRPIIGLPDSYLFLYAPRDATDSQQLQRIIDRVVATAR</sequence>
<dbReference type="PANTHER" id="PTHR38695:SF1">
    <property type="entry name" value="AMINO ACID PERMEASE_ SLC12A DOMAIN-CONTAINING PROTEIN"/>
    <property type="match status" value="1"/>
</dbReference>
<evidence type="ECO:0000313" key="3">
    <source>
        <dbReference type="Proteomes" id="UP001206895"/>
    </source>
</evidence>
<name>A0ABT1HJU3_9NOCA</name>
<proteinExistence type="predicted"/>
<dbReference type="InterPro" id="IPR040841">
    <property type="entry name" value="Luciferase_dom"/>
</dbReference>
<feature type="domain" description="Luciferase" evidence="1">
    <location>
        <begin position="132"/>
        <end position="199"/>
    </location>
</feature>
<protein>
    <recommendedName>
        <fullName evidence="1">Luciferase domain-containing protein</fullName>
    </recommendedName>
</protein>
<dbReference type="RefSeq" id="WP_253663135.1">
    <property type="nucleotide sequence ID" value="NZ_BAAAJQ010000003.1"/>
</dbReference>